<dbReference type="Proteomes" id="UP000696294">
    <property type="component" value="Unassembled WGS sequence"/>
</dbReference>
<feature type="compositionally biased region" description="Polar residues" evidence="1">
    <location>
        <begin position="40"/>
        <end position="52"/>
    </location>
</feature>
<keyword evidence="3" id="KW-1185">Reference proteome</keyword>
<comment type="caution">
    <text evidence="2">The sequence shown here is derived from an EMBL/GenBank/DDBJ whole genome shotgun (WGS) entry which is preliminary data.</text>
</comment>
<evidence type="ECO:0000256" key="1">
    <source>
        <dbReference type="SAM" id="MobiDB-lite"/>
    </source>
</evidence>
<gene>
    <name evidence="2" type="ORF">HCN51_57085</name>
</gene>
<evidence type="ECO:0000313" key="3">
    <source>
        <dbReference type="Proteomes" id="UP000696294"/>
    </source>
</evidence>
<dbReference type="EMBL" id="JAATEP010000115">
    <property type="protein sequence ID" value="NJP98840.1"/>
    <property type="molecule type" value="Genomic_DNA"/>
</dbReference>
<accession>A0ABX1BQY0</accession>
<reference evidence="2 3" key="1">
    <citation type="submission" date="2020-03" db="EMBL/GenBank/DDBJ databases">
        <title>WGS of actinomycetes isolated from Thailand.</title>
        <authorList>
            <person name="Thawai C."/>
        </authorList>
    </citation>
    <scope>NUCLEOTIDE SEQUENCE [LARGE SCALE GENOMIC DNA]</scope>
    <source>
        <strain evidence="2 3">FMUSA5-5</strain>
    </source>
</reference>
<proteinExistence type="predicted"/>
<evidence type="ECO:0000313" key="2">
    <source>
        <dbReference type="EMBL" id="NJP98840.1"/>
    </source>
</evidence>
<name>A0ABX1BQY0_9ACTN</name>
<organism evidence="2 3">
    <name type="scientific">Nonomuraea composti</name>
    <dbReference type="NCBI Taxonomy" id="2720023"/>
    <lineage>
        <taxon>Bacteria</taxon>
        <taxon>Bacillati</taxon>
        <taxon>Actinomycetota</taxon>
        <taxon>Actinomycetes</taxon>
        <taxon>Streptosporangiales</taxon>
        <taxon>Streptosporangiaceae</taxon>
        <taxon>Nonomuraea</taxon>
    </lineage>
</organism>
<sequence>MAAGVIGGLAVLAVLAVASVLLLASGAPSGGRDRLAVAEQPSSSSPAETDSGGQAGQEEATPTPSPAMKPRIHQGIDDKVVKVKETEEVLLATLTHNGRWTFTKQ</sequence>
<feature type="region of interest" description="Disordered" evidence="1">
    <location>
        <begin position="27"/>
        <end position="76"/>
    </location>
</feature>
<dbReference type="RefSeq" id="WP_168022130.1">
    <property type="nucleotide sequence ID" value="NZ_JAATEP010000115.1"/>
</dbReference>
<protein>
    <submittedName>
        <fullName evidence="2">Uncharacterized protein</fullName>
    </submittedName>
</protein>